<dbReference type="Proteomes" id="UP001595962">
    <property type="component" value="Unassembled WGS sequence"/>
</dbReference>
<dbReference type="RefSeq" id="WP_377331936.1">
    <property type="nucleotide sequence ID" value="NZ_JBHSGB010000004.1"/>
</dbReference>
<dbReference type="SUPFAM" id="SSF52283">
    <property type="entry name" value="Formate/glycerate dehydrogenase catalytic domain-like"/>
    <property type="match status" value="1"/>
</dbReference>
<comment type="caution">
    <text evidence="7">The sequence shown here is derived from an EMBL/GenBank/DDBJ whole genome shotgun (WGS) entry which is preliminary data.</text>
</comment>
<dbReference type="Pfam" id="PF02826">
    <property type="entry name" value="2-Hacid_dh_C"/>
    <property type="match status" value="1"/>
</dbReference>
<gene>
    <name evidence="7" type="ORF">ACFO3I_03950</name>
</gene>
<proteinExistence type="inferred from homology"/>
<dbReference type="CDD" id="cd12162">
    <property type="entry name" value="2-Hacid_dh_4"/>
    <property type="match status" value="1"/>
</dbReference>
<dbReference type="InterPro" id="IPR050418">
    <property type="entry name" value="D-iso_2-hydroxyacid_DH_PdxB"/>
</dbReference>
<dbReference type="Gene3D" id="3.40.50.720">
    <property type="entry name" value="NAD(P)-binding Rossmann-like Domain"/>
    <property type="match status" value="2"/>
</dbReference>
<feature type="domain" description="D-isomer specific 2-hydroxyacid dehydrogenase catalytic" evidence="5">
    <location>
        <begin position="26"/>
        <end position="317"/>
    </location>
</feature>
<evidence type="ECO:0000256" key="2">
    <source>
        <dbReference type="ARBA" id="ARBA00023002"/>
    </source>
</evidence>
<evidence type="ECO:0000259" key="6">
    <source>
        <dbReference type="Pfam" id="PF02826"/>
    </source>
</evidence>
<dbReference type="PROSITE" id="PS00670">
    <property type="entry name" value="D_2_HYDROXYACID_DH_2"/>
    <property type="match status" value="1"/>
</dbReference>
<dbReference type="InterPro" id="IPR029753">
    <property type="entry name" value="D-isomer_DH_CS"/>
</dbReference>
<evidence type="ECO:0000256" key="1">
    <source>
        <dbReference type="ARBA" id="ARBA00005854"/>
    </source>
</evidence>
<keyword evidence="8" id="KW-1185">Reference proteome</keyword>
<dbReference type="PANTHER" id="PTHR43761:SF1">
    <property type="entry name" value="D-ISOMER SPECIFIC 2-HYDROXYACID DEHYDROGENASE CATALYTIC DOMAIN-CONTAINING PROTEIN-RELATED"/>
    <property type="match status" value="1"/>
</dbReference>
<evidence type="ECO:0000256" key="4">
    <source>
        <dbReference type="RuleBase" id="RU003719"/>
    </source>
</evidence>
<name>A0ABV9JJP4_9GAMM</name>
<dbReference type="InterPro" id="IPR006140">
    <property type="entry name" value="D-isomer_DH_NAD-bd"/>
</dbReference>
<dbReference type="InterPro" id="IPR006139">
    <property type="entry name" value="D-isomer_2_OHA_DH_cat_dom"/>
</dbReference>
<comment type="similarity">
    <text evidence="1 4">Belongs to the D-isomer specific 2-hydroxyacid dehydrogenase family.</text>
</comment>
<dbReference type="PANTHER" id="PTHR43761">
    <property type="entry name" value="D-ISOMER SPECIFIC 2-HYDROXYACID DEHYDROGENASE FAMILY PROTEIN (AFU_ORTHOLOGUE AFUA_1G13630)"/>
    <property type="match status" value="1"/>
</dbReference>
<reference evidence="8" key="1">
    <citation type="journal article" date="2019" name="Int. J. Syst. Evol. Microbiol.">
        <title>The Global Catalogue of Microorganisms (GCM) 10K type strain sequencing project: providing services to taxonomists for standard genome sequencing and annotation.</title>
        <authorList>
            <consortium name="The Broad Institute Genomics Platform"/>
            <consortium name="The Broad Institute Genome Sequencing Center for Infectious Disease"/>
            <person name="Wu L."/>
            <person name="Ma J."/>
        </authorList>
    </citation>
    <scope>NUCLEOTIDE SEQUENCE [LARGE SCALE GENOMIC DNA]</scope>
    <source>
        <strain evidence="8">DT28</strain>
    </source>
</reference>
<evidence type="ECO:0000313" key="8">
    <source>
        <dbReference type="Proteomes" id="UP001595962"/>
    </source>
</evidence>
<dbReference type="EMBL" id="JBHSGB010000004">
    <property type="protein sequence ID" value="MFC4654175.1"/>
    <property type="molecule type" value="Genomic_DNA"/>
</dbReference>
<dbReference type="SUPFAM" id="SSF51735">
    <property type="entry name" value="NAD(P)-binding Rossmann-fold domains"/>
    <property type="match status" value="1"/>
</dbReference>
<evidence type="ECO:0000313" key="7">
    <source>
        <dbReference type="EMBL" id="MFC4654175.1"/>
    </source>
</evidence>
<sequence>MKTVFLDRDTFSPGIHFSAIEKQASSLTCYGITQPTEVVERCRDADVIISNKVLLNADTLKQLPQLKLVCIAATGTNNIDLKAAQQLGIAVTNVAGYARHTVPQYVFAQILAHYSQTEHHNQNTAKGLWPQSPTFVVLGNPMYQLADKTLGLVGYGALAKGVEKIALSFDMKVIISEHAGATEIRPGRVSFDELLATSDIISLHCPQTPDTVGLINAAALSKMKPTAMLINTARGALVDNQALLSALQSKQIGYAVLDVLEQEPPPAEHILLNAKLDNLKITAHIAWACQEAQQDLVNIIGRNIQSFKAGERDNRVV</sequence>
<keyword evidence="3" id="KW-0520">NAD</keyword>
<feature type="domain" description="D-isomer specific 2-hydroxyacid dehydrogenase NAD-binding" evidence="6">
    <location>
        <begin position="108"/>
        <end position="286"/>
    </location>
</feature>
<dbReference type="Pfam" id="PF00389">
    <property type="entry name" value="2-Hacid_dh"/>
    <property type="match status" value="1"/>
</dbReference>
<protein>
    <submittedName>
        <fullName evidence="7">D-2-hydroxyacid dehydrogenase</fullName>
    </submittedName>
</protein>
<accession>A0ABV9JJP4</accession>
<organism evidence="7 8">
    <name type="scientific">Rheinheimera marina</name>
    <dbReference type="NCBI Taxonomy" id="1774958"/>
    <lineage>
        <taxon>Bacteria</taxon>
        <taxon>Pseudomonadati</taxon>
        <taxon>Pseudomonadota</taxon>
        <taxon>Gammaproteobacteria</taxon>
        <taxon>Chromatiales</taxon>
        <taxon>Chromatiaceae</taxon>
        <taxon>Rheinheimera</taxon>
    </lineage>
</organism>
<evidence type="ECO:0000259" key="5">
    <source>
        <dbReference type="Pfam" id="PF00389"/>
    </source>
</evidence>
<keyword evidence="2 4" id="KW-0560">Oxidoreductase</keyword>
<dbReference type="PROSITE" id="PS00671">
    <property type="entry name" value="D_2_HYDROXYACID_DH_3"/>
    <property type="match status" value="1"/>
</dbReference>
<dbReference type="InterPro" id="IPR036291">
    <property type="entry name" value="NAD(P)-bd_dom_sf"/>
</dbReference>
<evidence type="ECO:0000256" key="3">
    <source>
        <dbReference type="ARBA" id="ARBA00023027"/>
    </source>
</evidence>